<evidence type="ECO:0000313" key="1">
    <source>
        <dbReference type="EMBL" id="MCR8826043.1"/>
    </source>
</evidence>
<dbReference type="RefSeq" id="WP_258293713.1">
    <property type="nucleotide sequence ID" value="NZ_JANKJG010000003.1"/>
</dbReference>
<gene>
    <name evidence="1" type="ORF">NTA49_05790</name>
</gene>
<sequence>MLKTLTTILGLAVATPGLTQGLSDPSDLTIAPLSADTFEVIEGQGAGARGLWCAAADHARDALNPAHGARLYVVTPRGPSQAVPGRTAVTFSLSPQDTVPRQTVIAALSTYQAGSTLSVSHALSLCAGQRVPGSL</sequence>
<accession>A0ABT1YYS8</accession>
<name>A0ABT1YYS8_9RHOB</name>
<comment type="caution">
    <text evidence="1">The sequence shown here is derived from an EMBL/GenBank/DDBJ whole genome shotgun (WGS) entry which is preliminary data.</text>
</comment>
<keyword evidence="2" id="KW-1185">Reference proteome</keyword>
<reference evidence="1" key="1">
    <citation type="submission" date="2022-07" db="EMBL/GenBank/DDBJ databases">
        <title>Pseudosulfitobacter sp. strain AP-MA-4, whole genome sequence.</title>
        <authorList>
            <person name="Jiang Y."/>
        </authorList>
    </citation>
    <scope>NUCLEOTIDE SEQUENCE</scope>
    <source>
        <strain evidence="1">AP-MA-4</strain>
    </source>
</reference>
<organism evidence="1 2">
    <name type="scientific">Pseudosulfitobacter koreensis</name>
    <dbReference type="NCBI Taxonomy" id="2968472"/>
    <lineage>
        <taxon>Bacteria</taxon>
        <taxon>Pseudomonadati</taxon>
        <taxon>Pseudomonadota</taxon>
        <taxon>Alphaproteobacteria</taxon>
        <taxon>Rhodobacterales</taxon>
        <taxon>Roseobacteraceae</taxon>
        <taxon>Pseudosulfitobacter</taxon>
    </lineage>
</organism>
<dbReference type="Proteomes" id="UP001165396">
    <property type="component" value="Unassembled WGS sequence"/>
</dbReference>
<protein>
    <submittedName>
        <fullName evidence="1">Uncharacterized protein</fullName>
    </submittedName>
</protein>
<evidence type="ECO:0000313" key="2">
    <source>
        <dbReference type="Proteomes" id="UP001165396"/>
    </source>
</evidence>
<proteinExistence type="predicted"/>
<dbReference type="EMBL" id="JANKJG010000003">
    <property type="protein sequence ID" value="MCR8826043.1"/>
    <property type="molecule type" value="Genomic_DNA"/>
</dbReference>